<accession>A0A7J7EA32</accession>
<reference evidence="3 4" key="1">
    <citation type="journal article" date="2020" name="Mol. Biol. Evol.">
        <title>Interspecific Gene Flow and the Evolution of Specialization in Black and White Rhinoceros.</title>
        <authorList>
            <person name="Moodley Y."/>
            <person name="Westbury M.V."/>
            <person name="Russo I.M."/>
            <person name="Gopalakrishnan S."/>
            <person name="Rakotoarivelo A."/>
            <person name="Olsen R.A."/>
            <person name="Prost S."/>
            <person name="Tunstall T."/>
            <person name="Ryder O.A."/>
            <person name="Dalen L."/>
            <person name="Bruford M.W."/>
        </authorList>
    </citation>
    <scope>NUCLEOTIDE SEQUENCE [LARGE SCALE GENOMIC DNA]</scope>
    <source>
        <strain evidence="3">SBR-YM</strain>
        <tissue evidence="3">Skin</tissue>
    </source>
</reference>
<evidence type="ECO:0000313" key="4">
    <source>
        <dbReference type="Proteomes" id="UP000551758"/>
    </source>
</evidence>
<feature type="domain" description="Concentrative nucleoside transporter C-terminal" evidence="2">
    <location>
        <begin position="158"/>
        <end position="217"/>
    </location>
</feature>
<dbReference type="Pfam" id="PF07662">
    <property type="entry name" value="Nucleos_tra2_C"/>
    <property type="match status" value="1"/>
</dbReference>
<evidence type="ECO:0000313" key="3">
    <source>
        <dbReference type="EMBL" id="KAF5912665.1"/>
    </source>
</evidence>
<protein>
    <recommendedName>
        <fullName evidence="2">Concentrative nucleoside transporter C-terminal domain-containing protein</fullName>
    </recommendedName>
</protein>
<gene>
    <name evidence="3" type="ORF">HPG69_007654</name>
</gene>
<dbReference type="InterPro" id="IPR011657">
    <property type="entry name" value="CNT_C_dom"/>
</dbReference>
<evidence type="ECO:0000256" key="1">
    <source>
        <dbReference type="SAM" id="SignalP"/>
    </source>
</evidence>
<dbReference type="GO" id="GO:0005886">
    <property type="term" value="C:plasma membrane"/>
    <property type="evidence" value="ECO:0007669"/>
    <property type="project" value="TreeGrafter"/>
</dbReference>
<dbReference type="EMBL" id="JACDTQ010003801">
    <property type="protein sequence ID" value="KAF5912665.1"/>
    <property type="molecule type" value="Genomic_DNA"/>
</dbReference>
<evidence type="ECO:0000259" key="2">
    <source>
        <dbReference type="Pfam" id="PF07662"/>
    </source>
</evidence>
<dbReference type="AlphaFoldDB" id="A0A7J7EA32"/>
<proteinExistence type="predicted"/>
<comment type="caution">
    <text evidence="3">The sequence shown here is derived from an EMBL/GenBank/DDBJ whole genome shotgun (WGS) entry which is preliminary data.</text>
</comment>
<feature type="chain" id="PRO_5029550390" description="Concentrative nucleoside transporter C-terminal domain-containing protein" evidence="1">
    <location>
        <begin position="23"/>
        <end position="289"/>
    </location>
</feature>
<dbReference type="GO" id="GO:0015389">
    <property type="term" value="F:pyrimidine- and adenosine-specific:sodium symporter activity"/>
    <property type="evidence" value="ECO:0007669"/>
    <property type="project" value="TreeGrafter"/>
</dbReference>
<name>A0A7J7EA32_DICBM</name>
<organism evidence="3 4">
    <name type="scientific">Diceros bicornis minor</name>
    <name type="common">South-central black rhinoceros</name>
    <dbReference type="NCBI Taxonomy" id="77932"/>
    <lineage>
        <taxon>Eukaryota</taxon>
        <taxon>Metazoa</taxon>
        <taxon>Chordata</taxon>
        <taxon>Craniata</taxon>
        <taxon>Vertebrata</taxon>
        <taxon>Euteleostomi</taxon>
        <taxon>Mammalia</taxon>
        <taxon>Eutheria</taxon>
        <taxon>Laurasiatheria</taxon>
        <taxon>Perissodactyla</taxon>
        <taxon>Rhinocerotidae</taxon>
        <taxon>Diceros</taxon>
    </lineage>
</organism>
<dbReference type="Proteomes" id="UP000551758">
    <property type="component" value="Unassembled WGS sequence"/>
</dbReference>
<sequence length="289" mass="30414">MHPVCWVLSPCRAWWDLGTVSAASVVVTTCSCPFFHSDLPGVHVGWVMLVTMGSSPIESVVAAGNIFLGFTESALLVQPYLSRVTGSELHAIMTSGFSTIAGIMSAPASLAVAKLSWPETETPEITIKNAMKMEIGTHRCESDCLPGPVVFCGCSPIRSETIATYALCDFANIGSLGIAIGGITSMSPSRKRDIASGAVRALIAGTIASFMTACIAGILSSTPVDINCHHVLENGFHSALPKNTTDVVTVAKGPREVIPGGNHSLYSLKNCCELLISSTLNCSWIPNPF</sequence>
<keyword evidence="4" id="KW-1185">Reference proteome</keyword>
<dbReference type="GO" id="GO:0015390">
    <property type="term" value="F:purine-specific nucleoside:sodium symporter activity"/>
    <property type="evidence" value="ECO:0007669"/>
    <property type="project" value="TreeGrafter"/>
</dbReference>
<dbReference type="GO" id="GO:0015860">
    <property type="term" value="P:purine nucleoside transmembrane transport"/>
    <property type="evidence" value="ECO:0007669"/>
    <property type="project" value="TreeGrafter"/>
</dbReference>
<dbReference type="InterPro" id="IPR008276">
    <property type="entry name" value="C_nuclsd_transpt"/>
</dbReference>
<dbReference type="PANTHER" id="PTHR10590">
    <property type="entry name" value="SODIUM/NUCLEOSIDE COTRANSPORTER"/>
    <property type="match status" value="1"/>
</dbReference>
<dbReference type="GO" id="GO:0015864">
    <property type="term" value="P:pyrimidine nucleoside transport"/>
    <property type="evidence" value="ECO:0007669"/>
    <property type="project" value="TreeGrafter"/>
</dbReference>
<keyword evidence="1" id="KW-0732">Signal</keyword>
<feature type="signal peptide" evidence="1">
    <location>
        <begin position="1"/>
        <end position="22"/>
    </location>
</feature>
<dbReference type="PANTHER" id="PTHR10590:SF4">
    <property type="entry name" value="SOLUTE CARRIER FAMILY 28 MEMBER 3"/>
    <property type="match status" value="1"/>
</dbReference>